<dbReference type="GO" id="GO:0005385">
    <property type="term" value="F:zinc ion transmembrane transporter activity"/>
    <property type="evidence" value="ECO:0007669"/>
    <property type="project" value="TreeGrafter"/>
</dbReference>
<feature type="transmembrane region" description="Helical" evidence="8">
    <location>
        <begin position="29"/>
        <end position="48"/>
    </location>
</feature>
<dbReference type="GO" id="GO:0005886">
    <property type="term" value="C:plasma membrane"/>
    <property type="evidence" value="ECO:0007669"/>
    <property type="project" value="TreeGrafter"/>
</dbReference>
<feature type="transmembrane region" description="Helical" evidence="8">
    <location>
        <begin position="60"/>
        <end position="78"/>
    </location>
</feature>
<evidence type="ECO:0000256" key="8">
    <source>
        <dbReference type="SAM" id="Phobius"/>
    </source>
</evidence>
<gene>
    <name evidence="11" type="ORF">AB5J57_28885</name>
</gene>
<name>A0AB39LUP6_9ACTN</name>
<reference evidence="11" key="1">
    <citation type="submission" date="2024-07" db="EMBL/GenBank/DDBJ databases">
        <authorList>
            <person name="Yu S.T."/>
        </authorList>
    </citation>
    <scope>NUCLEOTIDE SEQUENCE</scope>
    <source>
        <strain evidence="11">R02</strain>
    </source>
</reference>
<dbReference type="SUPFAM" id="SSF161111">
    <property type="entry name" value="Cation efflux protein transmembrane domain-like"/>
    <property type="match status" value="1"/>
</dbReference>
<feature type="transmembrane region" description="Helical" evidence="8">
    <location>
        <begin position="128"/>
        <end position="149"/>
    </location>
</feature>
<dbReference type="AlphaFoldDB" id="A0AB39LUP6"/>
<dbReference type="InterPro" id="IPR058533">
    <property type="entry name" value="Cation_efflux_TM"/>
</dbReference>
<dbReference type="InterPro" id="IPR027470">
    <property type="entry name" value="Cation_efflux_CTD"/>
</dbReference>
<feature type="transmembrane region" description="Helical" evidence="8">
    <location>
        <begin position="90"/>
        <end position="113"/>
    </location>
</feature>
<dbReference type="InterPro" id="IPR036837">
    <property type="entry name" value="Cation_efflux_CTD_sf"/>
</dbReference>
<sequence length="312" mass="32623">MGAGHDHGHAHGAPADGTVSAAYRGRLRIALAITVFVMVVQIVGGLLADSLALVADSAHMATDALGLGMALLAIHFAGRPPSERRTFGLARAEILAALANCLLLLGVGGYVLYEAIQRFITPAATEGGLAMVFGAVGLAANLVSLSLLMRGQKESLNVRGAFLEVAADALGSVTVIVAALVIVTTGWTAADPVASLVIALMIVPRTLRLLRETLDVLLEAAPKGVDMTEVRAHILNTPGVEDVHDLHAWTITSGMPVLSAHVVVSADTLNAIGHEKMLHELQDCLGGHFDVQHCTFQLEPSGHAEHEARLCH</sequence>
<feature type="domain" description="Cation efflux protein cytoplasmic" evidence="10">
    <location>
        <begin position="222"/>
        <end position="300"/>
    </location>
</feature>
<dbReference type="RefSeq" id="WP_369160185.1">
    <property type="nucleotide sequence ID" value="NZ_CP163429.1"/>
</dbReference>
<keyword evidence="7 8" id="KW-0472">Membrane</keyword>
<keyword evidence="4 8" id="KW-0812">Transmembrane</keyword>
<proteinExistence type="inferred from homology"/>
<dbReference type="PANTHER" id="PTHR11562:SF17">
    <property type="entry name" value="RE54080P-RELATED"/>
    <property type="match status" value="1"/>
</dbReference>
<dbReference type="InterPro" id="IPR050681">
    <property type="entry name" value="CDF/SLC30A"/>
</dbReference>
<accession>A0AB39LUP6</accession>
<dbReference type="NCBIfam" id="TIGR01297">
    <property type="entry name" value="CDF"/>
    <property type="match status" value="1"/>
</dbReference>
<comment type="similarity">
    <text evidence="2">Belongs to the cation diffusion facilitator (CDF) transporter (TC 2.A.4) family. SLC30A subfamily.</text>
</comment>
<evidence type="ECO:0000256" key="6">
    <source>
        <dbReference type="ARBA" id="ARBA00023065"/>
    </source>
</evidence>
<evidence type="ECO:0000256" key="5">
    <source>
        <dbReference type="ARBA" id="ARBA00022989"/>
    </source>
</evidence>
<evidence type="ECO:0000256" key="2">
    <source>
        <dbReference type="ARBA" id="ARBA00008873"/>
    </source>
</evidence>
<dbReference type="Gene3D" id="1.20.1510.10">
    <property type="entry name" value="Cation efflux protein transmembrane domain"/>
    <property type="match status" value="1"/>
</dbReference>
<feature type="transmembrane region" description="Helical" evidence="8">
    <location>
        <begin position="161"/>
        <end position="183"/>
    </location>
</feature>
<evidence type="ECO:0000313" key="11">
    <source>
        <dbReference type="EMBL" id="XDP97291.1"/>
    </source>
</evidence>
<evidence type="ECO:0000259" key="9">
    <source>
        <dbReference type="Pfam" id="PF01545"/>
    </source>
</evidence>
<feature type="domain" description="Cation efflux protein transmembrane" evidence="9">
    <location>
        <begin position="28"/>
        <end position="218"/>
    </location>
</feature>
<dbReference type="EMBL" id="CP163429">
    <property type="protein sequence ID" value="XDP97291.1"/>
    <property type="molecule type" value="Genomic_DNA"/>
</dbReference>
<evidence type="ECO:0000256" key="3">
    <source>
        <dbReference type="ARBA" id="ARBA00022448"/>
    </source>
</evidence>
<organism evidence="11">
    <name type="scientific">Streptomyces sp. R02</name>
    <dbReference type="NCBI Taxonomy" id="3238623"/>
    <lineage>
        <taxon>Bacteria</taxon>
        <taxon>Bacillati</taxon>
        <taxon>Actinomycetota</taxon>
        <taxon>Actinomycetes</taxon>
        <taxon>Kitasatosporales</taxon>
        <taxon>Streptomycetaceae</taxon>
        <taxon>Streptomyces</taxon>
    </lineage>
</organism>
<dbReference type="SUPFAM" id="SSF160240">
    <property type="entry name" value="Cation efflux protein cytoplasmic domain-like"/>
    <property type="match status" value="1"/>
</dbReference>
<keyword evidence="5 8" id="KW-1133">Transmembrane helix</keyword>
<keyword evidence="6" id="KW-0406">Ion transport</keyword>
<dbReference type="InterPro" id="IPR027469">
    <property type="entry name" value="Cation_efflux_TMD_sf"/>
</dbReference>
<dbReference type="PANTHER" id="PTHR11562">
    <property type="entry name" value="CATION EFFLUX PROTEIN/ ZINC TRANSPORTER"/>
    <property type="match status" value="1"/>
</dbReference>
<dbReference type="Pfam" id="PF16916">
    <property type="entry name" value="ZT_dimer"/>
    <property type="match status" value="1"/>
</dbReference>
<comment type="subcellular location">
    <subcellularLocation>
        <location evidence="1">Membrane</location>
        <topology evidence="1">Multi-pass membrane protein</topology>
    </subcellularLocation>
</comment>
<evidence type="ECO:0000259" key="10">
    <source>
        <dbReference type="Pfam" id="PF16916"/>
    </source>
</evidence>
<dbReference type="Pfam" id="PF01545">
    <property type="entry name" value="Cation_efflux"/>
    <property type="match status" value="1"/>
</dbReference>
<evidence type="ECO:0000256" key="4">
    <source>
        <dbReference type="ARBA" id="ARBA00022692"/>
    </source>
</evidence>
<protein>
    <submittedName>
        <fullName evidence="11">Cation diffusion facilitator family transporter</fullName>
    </submittedName>
</protein>
<evidence type="ECO:0000256" key="7">
    <source>
        <dbReference type="ARBA" id="ARBA00023136"/>
    </source>
</evidence>
<evidence type="ECO:0000256" key="1">
    <source>
        <dbReference type="ARBA" id="ARBA00004141"/>
    </source>
</evidence>
<dbReference type="InterPro" id="IPR002524">
    <property type="entry name" value="Cation_efflux"/>
</dbReference>
<keyword evidence="3" id="KW-0813">Transport</keyword>